<dbReference type="InterPro" id="IPR050563">
    <property type="entry name" value="4-hydroxybenzoyl-CoA_TE"/>
</dbReference>
<dbReference type="PIRSF" id="PIRSF003230">
    <property type="entry name" value="YbgC"/>
    <property type="match status" value="1"/>
</dbReference>
<evidence type="ECO:0000313" key="4">
    <source>
        <dbReference type="Proteomes" id="UP000005551"/>
    </source>
</evidence>
<sequence length="139" mass="16346">MFTGETTLRVRYAETDQMGYVYYGNYAMYFEVGRVEALRQIGFSYKEMEAAGIMMPVLEQHTRYRKPGRYDALLTIKVRIPEMPGVKIRFEYEVFDEEGQCITEGYTLLTFTRTDTHRPCRPPQDLLALLRPYFPDNEA</sequence>
<dbReference type="InterPro" id="IPR029069">
    <property type="entry name" value="HotDog_dom_sf"/>
</dbReference>
<dbReference type="Proteomes" id="UP000005551">
    <property type="component" value="Unassembled WGS sequence"/>
</dbReference>
<keyword evidence="2" id="KW-0378">Hydrolase</keyword>
<dbReference type="PANTHER" id="PTHR31793:SF27">
    <property type="entry name" value="NOVEL THIOESTERASE SUPERFAMILY DOMAIN AND SAPOSIN A-TYPE DOMAIN CONTAINING PROTEIN (0610012H03RIK)"/>
    <property type="match status" value="1"/>
</dbReference>
<dbReference type="InterPro" id="IPR006684">
    <property type="entry name" value="YbgC/YbaW"/>
</dbReference>
<dbReference type="STRING" id="1189621.A3SI_04162"/>
<comment type="caution">
    <text evidence="3">The sequence shown here is derived from an EMBL/GenBank/DDBJ whole genome shotgun (WGS) entry which is preliminary data.</text>
</comment>
<dbReference type="EMBL" id="AJYA01000008">
    <property type="protein sequence ID" value="EIM78311.1"/>
    <property type="molecule type" value="Genomic_DNA"/>
</dbReference>
<evidence type="ECO:0000256" key="1">
    <source>
        <dbReference type="ARBA" id="ARBA00005953"/>
    </source>
</evidence>
<keyword evidence="4" id="KW-1185">Reference proteome</keyword>
<organism evidence="3 4">
    <name type="scientific">Nitritalea halalkaliphila LW7</name>
    <dbReference type="NCBI Taxonomy" id="1189621"/>
    <lineage>
        <taxon>Bacteria</taxon>
        <taxon>Pseudomonadati</taxon>
        <taxon>Bacteroidota</taxon>
        <taxon>Cytophagia</taxon>
        <taxon>Cytophagales</taxon>
        <taxon>Cyclobacteriaceae</taxon>
        <taxon>Nitritalea</taxon>
    </lineage>
</organism>
<dbReference type="PANTHER" id="PTHR31793">
    <property type="entry name" value="4-HYDROXYBENZOYL-COA THIOESTERASE FAMILY MEMBER"/>
    <property type="match status" value="1"/>
</dbReference>
<dbReference type="Gene3D" id="3.10.129.10">
    <property type="entry name" value="Hotdog Thioesterase"/>
    <property type="match status" value="1"/>
</dbReference>
<dbReference type="Pfam" id="PF13279">
    <property type="entry name" value="4HBT_2"/>
    <property type="match status" value="1"/>
</dbReference>
<reference evidence="3 4" key="1">
    <citation type="submission" date="2012-05" db="EMBL/GenBank/DDBJ databases">
        <title>Genome sequence of Nitritalea halalkaliphila LW7.</title>
        <authorList>
            <person name="Jangir P.K."/>
            <person name="Singh A."/>
            <person name="Shivaji S."/>
            <person name="Sharma R."/>
        </authorList>
    </citation>
    <scope>NUCLEOTIDE SEQUENCE [LARGE SCALE GENOMIC DNA]</scope>
    <source>
        <strain evidence="3 4">LW7</strain>
    </source>
</reference>
<proteinExistence type="inferred from homology"/>
<dbReference type="PATRIC" id="fig|1189621.3.peg.863"/>
<name>I5C909_9BACT</name>
<comment type="similarity">
    <text evidence="1">Belongs to the 4-hydroxybenzoyl-CoA thioesterase family.</text>
</comment>
<dbReference type="AlphaFoldDB" id="I5C909"/>
<dbReference type="SUPFAM" id="SSF54637">
    <property type="entry name" value="Thioesterase/thiol ester dehydrase-isomerase"/>
    <property type="match status" value="1"/>
</dbReference>
<dbReference type="RefSeq" id="WP_009053642.1">
    <property type="nucleotide sequence ID" value="NZ_AJYA01000008.1"/>
</dbReference>
<dbReference type="CDD" id="cd00586">
    <property type="entry name" value="4HBT"/>
    <property type="match status" value="1"/>
</dbReference>
<protein>
    <submittedName>
        <fullName evidence="3">4-hydroxybenzoyl-CoA thioesterase</fullName>
    </submittedName>
</protein>
<dbReference type="GO" id="GO:0047617">
    <property type="term" value="F:fatty acyl-CoA hydrolase activity"/>
    <property type="evidence" value="ECO:0007669"/>
    <property type="project" value="TreeGrafter"/>
</dbReference>
<accession>I5C909</accession>
<evidence type="ECO:0000313" key="3">
    <source>
        <dbReference type="EMBL" id="EIM78311.1"/>
    </source>
</evidence>
<gene>
    <name evidence="3" type="ORF">A3SI_04162</name>
</gene>
<evidence type="ECO:0000256" key="2">
    <source>
        <dbReference type="ARBA" id="ARBA00022801"/>
    </source>
</evidence>
<dbReference type="NCBIfam" id="TIGR00051">
    <property type="entry name" value="YbgC/FadM family acyl-CoA thioesterase"/>
    <property type="match status" value="1"/>
</dbReference>
<dbReference type="OrthoDB" id="9800856at2"/>